<evidence type="ECO:0000256" key="3">
    <source>
        <dbReference type="ARBA" id="ARBA00022989"/>
    </source>
</evidence>
<dbReference type="Pfam" id="PF07298">
    <property type="entry name" value="NnrU"/>
    <property type="match status" value="1"/>
</dbReference>
<comment type="subcellular location">
    <subcellularLocation>
        <location evidence="1">Membrane</location>
        <topology evidence="1">Multi-pass membrane protein</topology>
    </subcellularLocation>
</comment>
<comment type="caution">
    <text evidence="7">The sequence shown here is derived from an EMBL/GenBank/DDBJ whole genome shotgun (WGS) entry which is preliminary data.</text>
</comment>
<keyword evidence="2 5" id="KW-0812">Transmembrane</keyword>
<sequence>MGWIVFAAALAAFFILHSVPLRPPVRTWLVARLGPAGFGIAYSVLSIALLGAVFVAARHAPRVALWGEPPHAGRIVLAAMILAATVLAFGLGRPNPLSFGGARNAAFDPEKAGLLRWVRHPVLAAFLLWSAAHLVANGDLAHVLLFGSMAAFSLIGMAMIDRRRRREMGETAWRKTVADMRAARLRPTPGTVLRLALALVAVAVLVLLHPWIAGVGVLWRFLP</sequence>
<organism evidence="7 8">
    <name type="scientific">Halovulum marinum</name>
    <dbReference type="NCBI Taxonomy" id="2662447"/>
    <lineage>
        <taxon>Bacteria</taxon>
        <taxon>Pseudomonadati</taxon>
        <taxon>Pseudomonadota</taxon>
        <taxon>Alphaproteobacteria</taxon>
        <taxon>Rhodobacterales</taxon>
        <taxon>Paracoccaceae</taxon>
        <taxon>Halovulum</taxon>
    </lineage>
</organism>
<reference evidence="7 8" key="1">
    <citation type="submission" date="2019-10" db="EMBL/GenBank/DDBJ databases">
        <title>Cognatihalovulum marinum gen. nov. sp. nov., a new member of the family Rhodobacteraceae isolated from deep seawater of the Northwest Indian Ocean.</title>
        <authorList>
            <person name="Ruan C."/>
            <person name="Wang J."/>
            <person name="Zheng X."/>
            <person name="Song L."/>
            <person name="Zhu Y."/>
            <person name="Huang Y."/>
            <person name="Lu Z."/>
            <person name="Du W."/>
            <person name="Huang L."/>
            <person name="Dai X."/>
        </authorList>
    </citation>
    <scope>NUCLEOTIDE SEQUENCE [LARGE SCALE GENOMIC DNA]</scope>
    <source>
        <strain evidence="7 8">2CG4</strain>
    </source>
</reference>
<evidence type="ECO:0000256" key="4">
    <source>
        <dbReference type="ARBA" id="ARBA00023136"/>
    </source>
</evidence>
<evidence type="ECO:0000313" key="7">
    <source>
        <dbReference type="EMBL" id="MSU91830.1"/>
    </source>
</evidence>
<dbReference type="AlphaFoldDB" id="A0A6L5Z6U2"/>
<feature type="transmembrane region" description="Helical" evidence="5">
    <location>
        <begin position="191"/>
        <end position="213"/>
    </location>
</feature>
<evidence type="ECO:0000256" key="1">
    <source>
        <dbReference type="ARBA" id="ARBA00004141"/>
    </source>
</evidence>
<feature type="domain" description="NnrU" evidence="6">
    <location>
        <begin position="5"/>
        <end position="215"/>
    </location>
</feature>
<dbReference type="EMBL" id="WIND01000027">
    <property type="protein sequence ID" value="MSU91830.1"/>
    <property type="molecule type" value="Genomic_DNA"/>
</dbReference>
<keyword evidence="3 5" id="KW-1133">Transmembrane helix</keyword>
<dbReference type="Proteomes" id="UP000474957">
    <property type="component" value="Unassembled WGS sequence"/>
</dbReference>
<evidence type="ECO:0000259" key="6">
    <source>
        <dbReference type="Pfam" id="PF07298"/>
    </source>
</evidence>
<dbReference type="GO" id="GO:0016020">
    <property type="term" value="C:membrane"/>
    <property type="evidence" value="ECO:0007669"/>
    <property type="project" value="UniProtKB-SubCell"/>
</dbReference>
<feature type="transmembrane region" description="Helical" evidence="5">
    <location>
        <begin position="72"/>
        <end position="91"/>
    </location>
</feature>
<proteinExistence type="predicted"/>
<accession>A0A6L5Z6U2</accession>
<name>A0A6L5Z6U2_9RHOB</name>
<keyword evidence="8" id="KW-1185">Reference proteome</keyword>
<dbReference type="InterPro" id="IPR009915">
    <property type="entry name" value="NnrU_dom"/>
</dbReference>
<protein>
    <submittedName>
        <fullName evidence="7">NnrU family protein</fullName>
    </submittedName>
</protein>
<evidence type="ECO:0000256" key="5">
    <source>
        <dbReference type="SAM" id="Phobius"/>
    </source>
</evidence>
<dbReference type="RefSeq" id="WP_154449260.1">
    <property type="nucleotide sequence ID" value="NZ_WIND01000027.1"/>
</dbReference>
<evidence type="ECO:0000313" key="8">
    <source>
        <dbReference type="Proteomes" id="UP000474957"/>
    </source>
</evidence>
<evidence type="ECO:0000256" key="2">
    <source>
        <dbReference type="ARBA" id="ARBA00022692"/>
    </source>
</evidence>
<gene>
    <name evidence="7" type="ORF">GE300_19840</name>
</gene>
<feature type="transmembrane region" description="Helical" evidence="5">
    <location>
        <begin position="140"/>
        <end position="160"/>
    </location>
</feature>
<keyword evidence="4 5" id="KW-0472">Membrane</keyword>
<feature type="transmembrane region" description="Helical" evidence="5">
    <location>
        <begin position="37"/>
        <end position="60"/>
    </location>
</feature>